<feature type="transmembrane region" description="Helical" evidence="7">
    <location>
        <begin position="333"/>
        <end position="351"/>
    </location>
</feature>
<evidence type="ECO:0000256" key="3">
    <source>
        <dbReference type="ARBA" id="ARBA00022448"/>
    </source>
</evidence>
<evidence type="ECO:0000259" key="8">
    <source>
        <dbReference type="PROSITE" id="PS50850"/>
    </source>
</evidence>
<feature type="transmembrane region" description="Helical" evidence="7">
    <location>
        <begin position="423"/>
        <end position="441"/>
    </location>
</feature>
<keyword evidence="5 7" id="KW-1133">Transmembrane helix</keyword>
<comment type="subcellular location">
    <subcellularLocation>
        <location evidence="1">Membrane</location>
        <topology evidence="1">Multi-pass membrane protein</topology>
    </subcellularLocation>
</comment>
<organism evidence="9 10">
    <name type="scientific">Larinioides sclopetarius</name>
    <dbReference type="NCBI Taxonomy" id="280406"/>
    <lineage>
        <taxon>Eukaryota</taxon>
        <taxon>Metazoa</taxon>
        <taxon>Ecdysozoa</taxon>
        <taxon>Arthropoda</taxon>
        <taxon>Chelicerata</taxon>
        <taxon>Arachnida</taxon>
        <taxon>Araneae</taxon>
        <taxon>Araneomorphae</taxon>
        <taxon>Entelegynae</taxon>
        <taxon>Araneoidea</taxon>
        <taxon>Araneidae</taxon>
        <taxon>Larinioides</taxon>
    </lineage>
</organism>
<protein>
    <recommendedName>
        <fullName evidence="8">Major facilitator superfamily (MFS) profile domain-containing protein</fullName>
    </recommendedName>
</protein>
<dbReference type="Pfam" id="PF00083">
    <property type="entry name" value="Sugar_tr"/>
    <property type="match status" value="2"/>
</dbReference>
<sequence>MMSECTPEYGADLTAKYYTVDDAINKAGYGKFQIRLLLLSGIAWIAESVEIFMISVLSQFLACDWTLTREQPAILSFSVFIGMTTGYVTLGSLADILGRKKVLTASLITVLTFGLASAFVPSFWSLAVCRAFVGFGVAGVTQGLTVCTEYCPTHMRGRNGFFFSYFWTLGTVVAVVVSWMIMIYVKSWRLLLAVLALPPLLVLISLKWYPESARYYFVSDQHERAIEVLQEVAKTNGKDLPTGHLLHVVAEEKRGRLKELLSKEYRVTTLLLWYLGFASSLVIYGVVIITPIFIQTGSLGRAENNNQTSGNDTESASDVVPCLEFTQGNFIDLLWMSGAELPGLLIFTFIAEKWGRKVTLSVSCFFNGALLLLLMLRTYKTLILIILFAIRGFIIAICRLNYIISMEVYPTTFRSVGLAYQQFFSQLASFVIPYVSQVLIFDHPSEAIGLLSGSILLAGIAAAFLPFETKGANMKEIAK</sequence>
<dbReference type="InterPro" id="IPR036259">
    <property type="entry name" value="MFS_trans_sf"/>
</dbReference>
<feature type="transmembrane region" description="Helical" evidence="7">
    <location>
        <begin position="358"/>
        <end position="376"/>
    </location>
</feature>
<dbReference type="AlphaFoldDB" id="A0AAV2BT17"/>
<evidence type="ECO:0000256" key="5">
    <source>
        <dbReference type="ARBA" id="ARBA00022989"/>
    </source>
</evidence>
<proteinExistence type="inferred from homology"/>
<feature type="transmembrane region" description="Helical" evidence="7">
    <location>
        <begin position="162"/>
        <end position="184"/>
    </location>
</feature>
<evidence type="ECO:0000313" key="9">
    <source>
        <dbReference type="EMBL" id="CAL1299446.1"/>
    </source>
</evidence>
<name>A0AAV2BT17_9ARAC</name>
<feature type="transmembrane region" description="Helical" evidence="7">
    <location>
        <begin position="447"/>
        <end position="467"/>
    </location>
</feature>
<keyword evidence="3" id="KW-0813">Transport</keyword>
<keyword evidence="10" id="KW-1185">Reference proteome</keyword>
<evidence type="ECO:0000256" key="1">
    <source>
        <dbReference type="ARBA" id="ARBA00004141"/>
    </source>
</evidence>
<dbReference type="EMBL" id="CAXIEN010000502">
    <property type="protein sequence ID" value="CAL1299446.1"/>
    <property type="molecule type" value="Genomic_DNA"/>
</dbReference>
<feature type="domain" description="Major facilitator superfamily (MFS) profile" evidence="8">
    <location>
        <begin position="36"/>
        <end position="470"/>
    </location>
</feature>
<keyword evidence="6 7" id="KW-0472">Membrane</keyword>
<feature type="transmembrane region" description="Helical" evidence="7">
    <location>
        <begin position="73"/>
        <end position="90"/>
    </location>
</feature>
<dbReference type="SUPFAM" id="SSF103473">
    <property type="entry name" value="MFS general substrate transporter"/>
    <property type="match status" value="1"/>
</dbReference>
<accession>A0AAV2BT17</accession>
<feature type="transmembrane region" description="Helical" evidence="7">
    <location>
        <begin position="382"/>
        <end position="402"/>
    </location>
</feature>
<evidence type="ECO:0000313" key="10">
    <source>
        <dbReference type="Proteomes" id="UP001497382"/>
    </source>
</evidence>
<feature type="transmembrane region" description="Helical" evidence="7">
    <location>
        <begin position="130"/>
        <end position="150"/>
    </location>
</feature>
<evidence type="ECO:0000256" key="7">
    <source>
        <dbReference type="SAM" id="Phobius"/>
    </source>
</evidence>
<evidence type="ECO:0000256" key="4">
    <source>
        <dbReference type="ARBA" id="ARBA00022692"/>
    </source>
</evidence>
<dbReference type="PANTHER" id="PTHR23511:SF5">
    <property type="entry name" value="MAJOR FACILITATOR-TYPE TRANSPORTER HXNZ-RELATED"/>
    <property type="match status" value="1"/>
</dbReference>
<dbReference type="PROSITE" id="PS50850">
    <property type="entry name" value="MFS"/>
    <property type="match status" value="1"/>
</dbReference>
<dbReference type="InterPro" id="IPR020846">
    <property type="entry name" value="MFS_dom"/>
</dbReference>
<gene>
    <name evidence="9" type="ORF">LARSCL_LOCUS21370</name>
</gene>
<reference evidence="9 10" key="1">
    <citation type="submission" date="2024-04" db="EMBL/GenBank/DDBJ databases">
        <authorList>
            <person name="Rising A."/>
            <person name="Reimegard J."/>
            <person name="Sonavane S."/>
            <person name="Akerstrom W."/>
            <person name="Nylinder S."/>
            <person name="Hedman E."/>
            <person name="Kallberg Y."/>
        </authorList>
    </citation>
    <scope>NUCLEOTIDE SEQUENCE [LARGE SCALE GENOMIC DNA]</scope>
</reference>
<feature type="transmembrane region" description="Helical" evidence="7">
    <location>
        <begin position="271"/>
        <end position="294"/>
    </location>
</feature>
<dbReference type="GO" id="GO:0016020">
    <property type="term" value="C:membrane"/>
    <property type="evidence" value="ECO:0007669"/>
    <property type="project" value="UniProtKB-SubCell"/>
</dbReference>
<evidence type="ECO:0000256" key="6">
    <source>
        <dbReference type="ARBA" id="ARBA00023136"/>
    </source>
</evidence>
<comment type="caution">
    <text evidence="9">The sequence shown here is derived from an EMBL/GenBank/DDBJ whole genome shotgun (WGS) entry which is preliminary data.</text>
</comment>
<feature type="transmembrane region" description="Helical" evidence="7">
    <location>
        <begin position="102"/>
        <end position="124"/>
    </location>
</feature>
<comment type="similarity">
    <text evidence="2">Belongs to the major facilitator superfamily.</text>
</comment>
<dbReference type="Gene3D" id="1.20.1250.20">
    <property type="entry name" value="MFS general substrate transporter like domains"/>
    <property type="match status" value="1"/>
</dbReference>
<feature type="transmembrane region" description="Helical" evidence="7">
    <location>
        <begin position="36"/>
        <end position="61"/>
    </location>
</feature>
<dbReference type="InterPro" id="IPR005828">
    <property type="entry name" value="MFS_sugar_transport-like"/>
</dbReference>
<evidence type="ECO:0000256" key="2">
    <source>
        <dbReference type="ARBA" id="ARBA00008335"/>
    </source>
</evidence>
<keyword evidence="4 7" id="KW-0812">Transmembrane</keyword>
<dbReference type="Proteomes" id="UP001497382">
    <property type="component" value="Unassembled WGS sequence"/>
</dbReference>
<feature type="transmembrane region" description="Helical" evidence="7">
    <location>
        <begin position="190"/>
        <end position="209"/>
    </location>
</feature>
<dbReference type="PANTHER" id="PTHR23511">
    <property type="entry name" value="SYNAPTIC VESICLE GLYCOPROTEIN 2"/>
    <property type="match status" value="1"/>
</dbReference>
<dbReference type="GO" id="GO:0022857">
    <property type="term" value="F:transmembrane transporter activity"/>
    <property type="evidence" value="ECO:0007669"/>
    <property type="project" value="InterPro"/>
</dbReference>